<sequence length="541" mass="57913">MPPRRRSASKKSKKKAAFIQFESDESSLDSEASYCSDSPASTSPASTSKPSPYTLTFAGRNASDLLDSKRIAFSNKDKTTIFKHAVKFGFCKRSLPTIEQLLALAQSLNVPIQPNKLTEICLTKILSWISNNVNNEKTKGLILEEDHGYKCFTVHVAQGLVDAVGEPGFTYKWLKNDSLMKKKHDAAGKAWVAIGNINESGATALVKEAMNFVASNPAAAFTPRAPTTPSSLLPALPAAPLSTPTAHPSAVPKAQAQIPTSSSKKAPLFTLDSPSEDSDIDAQPRFQKKKEKKESVKKEALSPLSPPQTPTPLPRTQNKGIKKERITVPFSPTPSPSLAPAATAFLKWTSTPSSTSSPSLAPAATAFANWTSTPASASPPSLAPATTAFSKWTSAPASTPPPVVAPLEPASTPREQEIQRLKVTLLGCGYGDDEIAAMVDRRLSSEGNKAPDPGIAETITPAGKLGSHKNDIASSSESDTTAAENQEPCKKVIDDDDDDDDDENDEEVALLQQRMEMLALELKIKEAKNRAKKQKKMKAAI</sequence>
<evidence type="ECO:0000256" key="1">
    <source>
        <dbReference type="SAM" id="Coils"/>
    </source>
</evidence>
<feature type="coiled-coil region" evidence="1">
    <location>
        <begin position="508"/>
        <end position="537"/>
    </location>
</feature>
<proteinExistence type="predicted"/>
<feature type="compositionally biased region" description="Low complexity" evidence="2">
    <location>
        <begin position="473"/>
        <end position="484"/>
    </location>
</feature>
<evidence type="ECO:0000313" key="4">
    <source>
        <dbReference type="Proteomes" id="UP000070133"/>
    </source>
</evidence>
<keyword evidence="1" id="KW-0175">Coiled coil</keyword>
<reference evidence="3 4" key="1">
    <citation type="submission" date="2015-07" db="EMBL/GenBank/DDBJ databases">
        <title>Comparative genomics of the Sigatoka disease complex on banana suggests a link between parallel evolutionary changes in Pseudocercospora fijiensis and Pseudocercospora eumusae and increased virulence on the banana host.</title>
        <authorList>
            <person name="Chang T.-C."/>
            <person name="Salvucci A."/>
            <person name="Crous P.W."/>
            <person name="Stergiopoulos I."/>
        </authorList>
    </citation>
    <scope>NUCLEOTIDE SEQUENCE [LARGE SCALE GENOMIC DNA]</scope>
    <source>
        <strain evidence="3 4">CBS 114824</strain>
    </source>
</reference>
<dbReference type="AlphaFoldDB" id="A0A139H5T6"/>
<feature type="compositionally biased region" description="Acidic residues" evidence="2">
    <location>
        <begin position="494"/>
        <end position="505"/>
    </location>
</feature>
<evidence type="ECO:0000313" key="3">
    <source>
        <dbReference type="EMBL" id="KXS97781.1"/>
    </source>
</evidence>
<evidence type="ECO:0000256" key="2">
    <source>
        <dbReference type="SAM" id="MobiDB-lite"/>
    </source>
</evidence>
<protein>
    <submittedName>
        <fullName evidence="3">Uncharacterized protein</fullName>
    </submittedName>
</protein>
<feature type="region of interest" description="Disordered" evidence="2">
    <location>
        <begin position="442"/>
        <end position="505"/>
    </location>
</feature>
<accession>A0A139H5T6</accession>
<organism evidence="3 4">
    <name type="scientific">Pseudocercospora eumusae</name>
    <dbReference type="NCBI Taxonomy" id="321146"/>
    <lineage>
        <taxon>Eukaryota</taxon>
        <taxon>Fungi</taxon>
        <taxon>Dikarya</taxon>
        <taxon>Ascomycota</taxon>
        <taxon>Pezizomycotina</taxon>
        <taxon>Dothideomycetes</taxon>
        <taxon>Dothideomycetidae</taxon>
        <taxon>Mycosphaerellales</taxon>
        <taxon>Mycosphaerellaceae</taxon>
        <taxon>Pseudocercospora</taxon>
    </lineage>
</organism>
<feature type="compositionally biased region" description="Low complexity" evidence="2">
    <location>
        <begin position="29"/>
        <end position="52"/>
    </location>
</feature>
<comment type="caution">
    <text evidence="3">The sequence shown here is derived from an EMBL/GenBank/DDBJ whole genome shotgun (WGS) entry which is preliminary data.</text>
</comment>
<name>A0A139H5T6_9PEZI</name>
<gene>
    <name evidence="3" type="ORF">AC578_4353</name>
</gene>
<feature type="region of interest" description="Disordered" evidence="2">
    <location>
        <begin position="392"/>
        <end position="416"/>
    </location>
</feature>
<dbReference type="Proteomes" id="UP000070133">
    <property type="component" value="Unassembled WGS sequence"/>
</dbReference>
<feature type="region of interest" description="Disordered" evidence="2">
    <location>
        <begin position="22"/>
        <end position="52"/>
    </location>
</feature>
<feature type="region of interest" description="Disordered" evidence="2">
    <location>
        <begin position="225"/>
        <end position="335"/>
    </location>
</feature>
<dbReference type="EMBL" id="LFZN01000133">
    <property type="protein sequence ID" value="KXS97781.1"/>
    <property type="molecule type" value="Genomic_DNA"/>
</dbReference>
<feature type="compositionally biased region" description="Low complexity" evidence="2">
    <location>
        <begin position="225"/>
        <end position="250"/>
    </location>
</feature>
<feature type="compositionally biased region" description="Pro residues" evidence="2">
    <location>
        <begin position="304"/>
        <end position="313"/>
    </location>
</feature>
<keyword evidence="4" id="KW-1185">Reference proteome</keyword>